<dbReference type="AlphaFoldDB" id="A0A916YU31"/>
<comment type="caution">
    <text evidence="15">The sequence shown here is derived from an EMBL/GenBank/DDBJ whole genome shotgun (WGS) entry which is preliminary data.</text>
</comment>
<dbReference type="Pfam" id="PF00512">
    <property type="entry name" value="HisKA"/>
    <property type="match status" value="1"/>
</dbReference>
<keyword evidence="12" id="KW-0812">Transmembrane</keyword>
<dbReference type="Proteomes" id="UP000612456">
    <property type="component" value="Unassembled WGS sequence"/>
</dbReference>
<evidence type="ECO:0000256" key="8">
    <source>
        <dbReference type="ARBA" id="ARBA00022777"/>
    </source>
</evidence>
<dbReference type="SMART" id="SM00304">
    <property type="entry name" value="HAMP"/>
    <property type="match status" value="1"/>
</dbReference>
<name>A0A916YU31_9BACL</name>
<feature type="transmembrane region" description="Helical" evidence="12">
    <location>
        <begin position="7"/>
        <end position="30"/>
    </location>
</feature>
<dbReference type="InterPro" id="IPR003594">
    <property type="entry name" value="HATPase_dom"/>
</dbReference>
<evidence type="ECO:0000256" key="12">
    <source>
        <dbReference type="SAM" id="Phobius"/>
    </source>
</evidence>
<dbReference type="SMART" id="SM00388">
    <property type="entry name" value="HisKA"/>
    <property type="match status" value="1"/>
</dbReference>
<dbReference type="InterPro" id="IPR036097">
    <property type="entry name" value="HisK_dim/P_sf"/>
</dbReference>
<dbReference type="InterPro" id="IPR036890">
    <property type="entry name" value="HATPase_C_sf"/>
</dbReference>
<dbReference type="PRINTS" id="PR00344">
    <property type="entry name" value="BCTRLSENSOR"/>
</dbReference>
<dbReference type="PROSITE" id="PS50885">
    <property type="entry name" value="HAMP"/>
    <property type="match status" value="1"/>
</dbReference>
<dbReference type="InterPro" id="IPR003660">
    <property type="entry name" value="HAMP_dom"/>
</dbReference>
<protein>
    <recommendedName>
        <fullName evidence="3">histidine kinase</fullName>
        <ecNumber evidence="3">2.7.13.3</ecNumber>
    </recommendedName>
</protein>
<dbReference type="EC" id="2.7.13.3" evidence="3"/>
<dbReference type="SMART" id="SM00387">
    <property type="entry name" value="HATPase_c"/>
    <property type="match status" value="1"/>
</dbReference>
<comment type="catalytic activity">
    <reaction evidence="1">
        <text>ATP + protein L-histidine = ADP + protein N-phospho-L-histidine.</text>
        <dbReference type="EC" id="2.7.13.3"/>
    </reaction>
</comment>
<dbReference type="GO" id="GO:0004721">
    <property type="term" value="F:phosphoprotein phosphatase activity"/>
    <property type="evidence" value="ECO:0007669"/>
    <property type="project" value="TreeGrafter"/>
</dbReference>
<dbReference type="GO" id="GO:0016036">
    <property type="term" value="P:cellular response to phosphate starvation"/>
    <property type="evidence" value="ECO:0007669"/>
    <property type="project" value="TreeGrafter"/>
</dbReference>
<dbReference type="SUPFAM" id="SSF55874">
    <property type="entry name" value="ATPase domain of HSP90 chaperone/DNA topoisomerase II/histidine kinase"/>
    <property type="match status" value="1"/>
</dbReference>
<dbReference type="PANTHER" id="PTHR45453">
    <property type="entry name" value="PHOSPHATE REGULON SENSOR PROTEIN PHOR"/>
    <property type="match status" value="1"/>
</dbReference>
<evidence type="ECO:0000256" key="9">
    <source>
        <dbReference type="ARBA" id="ARBA00022840"/>
    </source>
</evidence>
<dbReference type="CDD" id="cd06225">
    <property type="entry name" value="HAMP"/>
    <property type="match status" value="1"/>
</dbReference>
<evidence type="ECO:0000256" key="2">
    <source>
        <dbReference type="ARBA" id="ARBA00004651"/>
    </source>
</evidence>
<evidence type="ECO:0000259" key="14">
    <source>
        <dbReference type="PROSITE" id="PS50885"/>
    </source>
</evidence>
<comment type="subcellular location">
    <subcellularLocation>
        <location evidence="2">Cell membrane</location>
        <topology evidence="2">Multi-pass membrane protein</topology>
    </subcellularLocation>
</comment>
<dbReference type="InterPro" id="IPR004358">
    <property type="entry name" value="Sig_transdc_His_kin-like_C"/>
</dbReference>
<dbReference type="SUPFAM" id="SSF158472">
    <property type="entry name" value="HAMP domain-like"/>
    <property type="match status" value="1"/>
</dbReference>
<evidence type="ECO:0000313" key="15">
    <source>
        <dbReference type="EMBL" id="GGD60459.1"/>
    </source>
</evidence>
<dbReference type="GO" id="GO:0005886">
    <property type="term" value="C:plasma membrane"/>
    <property type="evidence" value="ECO:0007669"/>
    <property type="project" value="UniProtKB-SubCell"/>
</dbReference>
<dbReference type="FunFam" id="3.30.565.10:FF:000006">
    <property type="entry name" value="Sensor histidine kinase WalK"/>
    <property type="match status" value="1"/>
</dbReference>
<feature type="transmembrane region" description="Helical" evidence="12">
    <location>
        <begin position="146"/>
        <end position="167"/>
    </location>
</feature>
<dbReference type="InterPro" id="IPR005467">
    <property type="entry name" value="His_kinase_dom"/>
</dbReference>
<evidence type="ECO:0000256" key="10">
    <source>
        <dbReference type="ARBA" id="ARBA00023012"/>
    </source>
</evidence>
<dbReference type="GO" id="GO:0000155">
    <property type="term" value="F:phosphorelay sensor kinase activity"/>
    <property type="evidence" value="ECO:0007669"/>
    <property type="project" value="InterPro"/>
</dbReference>
<evidence type="ECO:0000256" key="4">
    <source>
        <dbReference type="ARBA" id="ARBA00022475"/>
    </source>
</evidence>
<evidence type="ECO:0000259" key="13">
    <source>
        <dbReference type="PROSITE" id="PS50109"/>
    </source>
</evidence>
<dbReference type="InterPro" id="IPR003661">
    <property type="entry name" value="HisK_dim/P_dom"/>
</dbReference>
<keyword evidence="7" id="KW-0547">Nucleotide-binding</keyword>
<keyword evidence="4" id="KW-1003">Cell membrane</keyword>
<dbReference type="PROSITE" id="PS50109">
    <property type="entry name" value="HIS_KIN"/>
    <property type="match status" value="1"/>
</dbReference>
<feature type="domain" description="HAMP" evidence="14">
    <location>
        <begin position="168"/>
        <end position="220"/>
    </location>
</feature>
<keyword evidence="12" id="KW-1133">Transmembrane helix</keyword>
<keyword evidence="16" id="KW-1185">Reference proteome</keyword>
<dbReference type="PANTHER" id="PTHR45453:SF1">
    <property type="entry name" value="PHOSPHATE REGULON SENSOR PROTEIN PHOR"/>
    <property type="match status" value="1"/>
</dbReference>
<organism evidence="15 16">
    <name type="scientific">Paenibacillus nasutitermitis</name>
    <dbReference type="NCBI Taxonomy" id="1652958"/>
    <lineage>
        <taxon>Bacteria</taxon>
        <taxon>Bacillati</taxon>
        <taxon>Bacillota</taxon>
        <taxon>Bacilli</taxon>
        <taxon>Bacillales</taxon>
        <taxon>Paenibacillaceae</taxon>
        <taxon>Paenibacillus</taxon>
    </lineage>
</organism>
<reference evidence="15" key="1">
    <citation type="journal article" date="2014" name="Int. J. Syst. Evol. Microbiol.">
        <title>Complete genome sequence of Corynebacterium casei LMG S-19264T (=DSM 44701T), isolated from a smear-ripened cheese.</title>
        <authorList>
            <consortium name="US DOE Joint Genome Institute (JGI-PGF)"/>
            <person name="Walter F."/>
            <person name="Albersmeier A."/>
            <person name="Kalinowski J."/>
            <person name="Ruckert C."/>
        </authorList>
    </citation>
    <scope>NUCLEOTIDE SEQUENCE</scope>
    <source>
        <strain evidence="15">CGMCC 1.15178</strain>
    </source>
</reference>
<dbReference type="InterPro" id="IPR050351">
    <property type="entry name" value="BphY/WalK/GraS-like"/>
</dbReference>
<dbReference type="EMBL" id="BMHP01000001">
    <property type="protein sequence ID" value="GGD60459.1"/>
    <property type="molecule type" value="Genomic_DNA"/>
</dbReference>
<evidence type="ECO:0000256" key="5">
    <source>
        <dbReference type="ARBA" id="ARBA00022553"/>
    </source>
</evidence>
<dbReference type="SUPFAM" id="SSF47384">
    <property type="entry name" value="Homodimeric domain of signal transducing histidine kinase"/>
    <property type="match status" value="1"/>
</dbReference>
<dbReference type="Pfam" id="PF02518">
    <property type="entry name" value="HATPase_c"/>
    <property type="match status" value="1"/>
</dbReference>
<dbReference type="Pfam" id="PF00672">
    <property type="entry name" value="HAMP"/>
    <property type="match status" value="1"/>
</dbReference>
<evidence type="ECO:0000256" key="7">
    <source>
        <dbReference type="ARBA" id="ARBA00022741"/>
    </source>
</evidence>
<dbReference type="Gene3D" id="3.30.565.10">
    <property type="entry name" value="Histidine kinase-like ATPase, C-terminal domain"/>
    <property type="match status" value="1"/>
</dbReference>
<evidence type="ECO:0000313" key="16">
    <source>
        <dbReference type="Proteomes" id="UP000612456"/>
    </source>
</evidence>
<sequence>MSVRRQLFWTLTAFIAAMAAAFVLVTLFVVKPTIEHIPFADRSREIKEITKVIVDHYEQGETLDGIQLKLESMPSLGRPDSSVILMTPKKRTLFAKGDASQERIKRLGIQKRIEFKDETIAVLYYSDPEAANLAIIQTGIGSSVTVLLLICSAILVLSSLVAAYWLAKRLTRPLSEIIPVIDRLRKGDLTAEAPVYSDNEYGKIAKSLNAMTRQLVQAEEVRRNLVADVAHELRTPITIVRGKLDLIQQEGRLIEPVNMLPIQDELIRLTRLVDDLHQLSLAEASKLQLNLKATDLPALLRRVIERFEQDAEDKNISISFTAEPSLPQVRIDQHRMIQVFINIIGNAFRYTAVGGTVSITVKAPVSNDSHFIQIEIADTGQGIAPDHIPHVFNRFYRTDEARSRNNGGMGLGLAIAKEYVASHQGMIDVHSVLGVGSAFTIKLPIGHTE</sequence>
<evidence type="ECO:0000256" key="6">
    <source>
        <dbReference type="ARBA" id="ARBA00022679"/>
    </source>
</evidence>
<keyword evidence="8" id="KW-0418">Kinase</keyword>
<dbReference type="CDD" id="cd00082">
    <property type="entry name" value="HisKA"/>
    <property type="match status" value="1"/>
</dbReference>
<evidence type="ECO:0000256" key="3">
    <source>
        <dbReference type="ARBA" id="ARBA00012438"/>
    </source>
</evidence>
<feature type="domain" description="Histidine kinase" evidence="13">
    <location>
        <begin position="228"/>
        <end position="447"/>
    </location>
</feature>
<reference evidence="15" key="2">
    <citation type="submission" date="2020-09" db="EMBL/GenBank/DDBJ databases">
        <authorList>
            <person name="Sun Q."/>
            <person name="Zhou Y."/>
        </authorList>
    </citation>
    <scope>NUCLEOTIDE SEQUENCE</scope>
    <source>
        <strain evidence="15">CGMCC 1.15178</strain>
    </source>
</reference>
<dbReference type="Gene3D" id="6.10.340.10">
    <property type="match status" value="1"/>
</dbReference>
<dbReference type="GO" id="GO:0005524">
    <property type="term" value="F:ATP binding"/>
    <property type="evidence" value="ECO:0007669"/>
    <property type="project" value="UniProtKB-KW"/>
</dbReference>
<keyword evidence="11 12" id="KW-0472">Membrane</keyword>
<keyword evidence="9" id="KW-0067">ATP-binding</keyword>
<evidence type="ECO:0000256" key="1">
    <source>
        <dbReference type="ARBA" id="ARBA00000085"/>
    </source>
</evidence>
<gene>
    <name evidence="15" type="ORF">GCM10010911_17930</name>
</gene>
<keyword evidence="10" id="KW-0902">Two-component regulatory system</keyword>
<dbReference type="Gene3D" id="1.10.287.130">
    <property type="match status" value="1"/>
</dbReference>
<accession>A0A916YU31</accession>
<keyword evidence="5" id="KW-0597">Phosphoprotein</keyword>
<keyword evidence="6" id="KW-0808">Transferase</keyword>
<evidence type="ECO:0000256" key="11">
    <source>
        <dbReference type="ARBA" id="ARBA00023136"/>
    </source>
</evidence>
<proteinExistence type="predicted"/>
<dbReference type="RefSeq" id="WP_188991070.1">
    <property type="nucleotide sequence ID" value="NZ_BMHP01000001.1"/>
</dbReference>